<name>A0A814RCR6_ADIRI</name>
<evidence type="ECO:0000256" key="1">
    <source>
        <dbReference type="SAM" id="MobiDB-lite"/>
    </source>
</evidence>
<evidence type="ECO:0000313" key="3">
    <source>
        <dbReference type="Proteomes" id="UP000663828"/>
    </source>
</evidence>
<gene>
    <name evidence="2" type="ORF">XAT740_LOCUS19915</name>
</gene>
<dbReference type="PANTHER" id="PTHR46601:SF2">
    <property type="entry name" value="UBIQUITIN-LIKE PROTEASE FAMILY PROFILE DOMAIN-CONTAINING PROTEIN"/>
    <property type="match status" value="1"/>
</dbReference>
<feature type="region of interest" description="Disordered" evidence="1">
    <location>
        <begin position="1"/>
        <end position="20"/>
    </location>
</feature>
<sequence length="570" mass="65922">MVLSGAERARRCREKKKRTGLSEIAKQKDRLRKQAVRSKMSSSQLAALRLRQHASLRKFREKTATAPIPSSLDTSHFVTKQAKAKALKKMKQALPANKNKQIELIHKIAEDLNVLQLEKKYERNYQSIPLEVKKKVFDYYCRDDISYQSPGKRDTITVKENGAKLKLQRRYLLFSLRELYQLFVQENPQIKLSLSSFQDLRPSNVLYKSSIPHNVCVCIYHENISLLLQALSKYIHGLERIDLHSFINLIVCDPANELCMFGNCTHCINKFKIEINDKIINPTLKIKWMLWSISEQGRYEKIDYEGSVLECVTTLQEKIDHFLFHVFVKRQQSSYFETLKANVTDKKCLIQLDYAENFAVIDQNEIQSAHWSRQQISLFTVYIWTKSFTQPMVIVSDDISHNKFTVSQCLEHVLKHLQLMIPLLQEVIIFSDGCASQFKQRYLFKNLSFLADKYKIGLSWNFFASNHGKGVVDGVGASAKRMVYNDVMAGKRCKNAHDFVRLIQDKNNSIIIEELLVSEIQGAQKALNLLFDNVRAVPNIQKIHSMTVVRSGEIELKIYANSAEKKAFHF</sequence>
<accession>A0A814RCR6</accession>
<dbReference type="PANTHER" id="PTHR46601">
    <property type="entry name" value="ULP_PROTEASE DOMAIN-CONTAINING PROTEIN"/>
    <property type="match status" value="1"/>
</dbReference>
<organism evidence="2 3">
    <name type="scientific">Adineta ricciae</name>
    <name type="common">Rotifer</name>
    <dbReference type="NCBI Taxonomy" id="249248"/>
    <lineage>
        <taxon>Eukaryota</taxon>
        <taxon>Metazoa</taxon>
        <taxon>Spiralia</taxon>
        <taxon>Gnathifera</taxon>
        <taxon>Rotifera</taxon>
        <taxon>Eurotatoria</taxon>
        <taxon>Bdelloidea</taxon>
        <taxon>Adinetida</taxon>
        <taxon>Adinetidae</taxon>
        <taxon>Adineta</taxon>
    </lineage>
</organism>
<dbReference type="Proteomes" id="UP000663828">
    <property type="component" value="Unassembled WGS sequence"/>
</dbReference>
<feature type="compositionally biased region" description="Basic residues" evidence="1">
    <location>
        <begin position="10"/>
        <end position="19"/>
    </location>
</feature>
<dbReference type="EMBL" id="CAJNOR010001373">
    <property type="protein sequence ID" value="CAF1131260.1"/>
    <property type="molecule type" value="Genomic_DNA"/>
</dbReference>
<proteinExistence type="predicted"/>
<keyword evidence="3" id="KW-1185">Reference proteome</keyword>
<comment type="caution">
    <text evidence="2">The sequence shown here is derived from an EMBL/GenBank/DDBJ whole genome shotgun (WGS) entry which is preliminary data.</text>
</comment>
<protein>
    <submittedName>
        <fullName evidence="2">Uncharacterized protein</fullName>
    </submittedName>
</protein>
<reference evidence="2" key="1">
    <citation type="submission" date="2021-02" db="EMBL/GenBank/DDBJ databases">
        <authorList>
            <person name="Nowell W R."/>
        </authorList>
    </citation>
    <scope>NUCLEOTIDE SEQUENCE</scope>
</reference>
<dbReference type="AlphaFoldDB" id="A0A814RCR6"/>
<evidence type="ECO:0000313" key="2">
    <source>
        <dbReference type="EMBL" id="CAF1131260.1"/>
    </source>
</evidence>